<evidence type="ECO:0000256" key="1">
    <source>
        <dbReference type="SAM" id="MobiDB-lite"/>
    </source>
</evidence>
<accession>A0AAV1UJV9</accession>
<evidence type="ECO:0000313" key="3">
    <source>
        <dbReference type="Proteomes" id="UP001162060"/>
    </source>
</evidence>
<feature type="compositionally biased region" description="Basic and acidic residues" evidence="1">
    <location>
        <begin position="92"/>
        <end position="103"/>
    </location>
</feature>
<sequence>MWAVGETGSICGYRSPRRLKPLSDGCLRTQGADRASVLLIQLKLDGMKCSDVSKRSHLSVKRWALCGASLPVVAAKAKRDMLLSSACDAHSSHEMGRSHEPPGVKRGYVPDKGGSRIEPNRASAFFTQGRLWV</sequence>
<proteinExistence type="predicted"/>
<name>A0AAV1UJV9_9STRA</name>
<reference evidence="2" key="1">
    <citation type="submission" date="2024-01" db="EMBL/GenBank/DDBJ databases">
        <authorList>
            <person name="Webb A."/>
        </authorList>
    </citation>
    <scope>NUCLEOTIDE SEQUENCE</scope>
    <source>
        <strain evidence="2">Pm1</strain>
    </source>
</reference>
<dbReference type="Proteomes" id="UP001162060">
    <property type="component" value="Unassembled WGS sequence"/>
</dbReference>
<protein>
    <submittedName>
        <fullName evidence="2">Uncharacterized protein</fullName>
    </submittedName>
</protein>
<organism evidence="2 3">
    <name type="scientific">Peronospora matthiolae</name>
    <dbReference type="NCBI Taxonomy" id="2874970"/>
    <lineage>
        <taxon>Eukaryota</taxon>
        <taxon>Sar</taxon>
        <taxon>Stramenopiles</taxon>
        <taxon>Oomycota</taxon>
        <taxon>Peronosporomycetes</taxon>
        <taxon>Peronosporales</taxon>
        <taxon>Peronosporaceae</taxon>
        <taxon>Peronospora</taxon>
    </lineage>
</organism>
<gene>
    <name evidence="2" type="ORF">PM001_LOCUS18855</name>
</gene>
<feature type="region of interest" description="Disordered" evidence="1">
    <location>
        <begin position="92"/>
        <end position="112"/>
    </location>
</feature>
<comment type="caution">
    <text evidence="2">The sequence shown here is derived from an EMBL/GenBank/DDBJ whole genome shotgun (WGS) entry which is preliminary data.</text>
</comment>
<evidence type="ECO:0000313" key="2">
    <source>
        <dbReference type="EMBL" id="CAK7933705.1"/>
    </source>
</evidence>
<dbReference type="AlphaFoldDB" id="A0AAV1UJV9"/>
<dbReference type="EMBL" id="CAKLBY020000195">
    <property type="protein sequence ID" value="CAK7933705.1"/>
    <property type="molecule type" value="Genomic_DNA"/>
</dbReference>